<dbReference type="Gene3D" id="3.30.565.10">
    <property type="entry name" value="Histidine kinase-like ATPase, C-terminal domain"/>
    <property type="match status" value="1"/>
</dbReference>
<proteinExistence type="predicted"/>
<dbReference type="Pfam" id="PF07730">
    <property type="entry name" value="HisKA_3"/>
    <property type="match status" value="1"/>
</dbReference>
<evidence type="ECO:0000256" key="1">
    <source>
        <dbReference type="ARBA" id="ARBA00022679"/>
    </source>
</evidence>
<feature type="transmembrane region" description="Helical" evidence="4">
    <location>
        <begin position="74"/>
        <end position="96"/>
    </location>
</feature>
<feature type="transmembrane region" description="Helical" evidence="4">
    <location>
        <begin position="127"/>
        <end position="145"/>
    </location>
</feature>
<keyword evidence="3" id="KW-0902">Two-component regulatory system</keyword>
<dbReference type="PANTHER" id="PTHR24421:SF63">
    <property type="entry name" value="SENSOR HISTIDINE KINASE DESK"/>
    <property type="match status" value="1"/>
</dbReference>
<evidence type="ECO:0000313" key="7">
    <source>
        <dbReference type="Proteomes" id="UP001596337"/>
    </source>
</evidence>
<keyword evidence="2 6" id="KW-0418">Kinase</keyword>
<feature type="transmembrane region" description="Helical" evidence="4">
    <location>
        <begin position="41"/>
        <end position="62"/>
    </location>
</feature>
<evidence type="ECO:0000256" key="2">
    <source>
        <dbReference type="ARBA" id="ARBA00022777"/>
    </source>
</evidence>
<evidence type="ECO:0000313" key="6">
    <source>
        <dbReference type="EMBL" id="MFC6869049.1"/>
    </source>
</evidence>
<feature type="transmembrane region" description="Helical" evidence="4">
    <location>
        <begin position="14"/>
        <end position="35"/>
    </location>
</feature>
<sequence>MTDSAGNVERVRRLTWWSSVGLAVAFGVGLVASIVTTEPSVTLAAIAVAGTVAGSAGAASLLHLRLAADAERGLAFVPAALAVAGALIVTVASQWATGSPTLTWAVVAGVVIGAIACAAPSRWRPRIVLVATASTTTVAVTARFLARGDVSLPDTAFGAVLIVLLAVALRTGVWYLDVVVQLEHARRVEGELAVADERLRFAADLHDAHGHHLHVIALESELASRLAETDPQAAVARMRDVHQHAQNALAETRNLVHGYRTTPLTTELTNATRVLVAAGIEGRLHPGSESAADSVPSDRRQLLGQVVREATTNVLRHSHADEATLTLWTDADGVRLRVRNNGAVAPATEPGSGLATLAERLAVSGGVLDWHRDGEWFTITALLPDEEGART</sequence>
<dbReference type="SUPFAM" id="SSF55874">
    <property type="entry name" value="ATPase domain of HSP90 chaperone/DNA topoisomerase II/histidine kinase"/>
    <property type="match status" value="1"/>
</dbReference>
<reference evidence="7" key="1">
    <citation type="journal article" date="2019" name="Int. J. Syst. Evol. Microbiol.">
        <title>The Global Catalogue of Microorganisms (GCM) 10K type strain sequencing project: providing services to taxonomists for standard genome sequencing and annotation.</title>
        <authorList>
            <consortium name="The Broad Institute Genomics Platform"/>
            <consortium name="The Broad Institute Genome Sequencing Center for Infectious Disease"/>
            <person name="Wu L."/>
            <person name="Ma J."/>
        </authorList>
    </citation>
    <scope>NUCLEOTIDE SEQUENCE [LARGE SCALE GENOMIC DNA]</scope>
    <source>
        <strain evidence="7">KCTC 32255</strain>
    </source>
</reference>
<dbReference type="EMBL" id="JBHSXX010000001">
    <property type="protein sequence ID" value="MFC6869049.1"/>
    <property type="molecule type" value="Genomic_DNA"/>
</dbReference>
<keyword evidence="7" id="KW-1185">Reference proteome</keyword>
<dbReference type="InterPro" id="IPR011712">
    <property type="entry name" value="Sig_transdc_His_kin_sub3_dim/P"/>
</dbReference>
<dbReference type="GO" id="GO:0016301">
    <property type="term" value="F:kinase activity"/>
    <property type="evidence" value="ECO:0007669"/>
    <property type="project" value="UniProtKB-KW"/>
</dbReference>
<evidence type="ECO:0000256" key="3">
    <source>
        <dbReference type="ARBA" id="ARBA00023012"/>
    </source>
</evidence>
<feature type="transmembrane region" description="Helical" evidence="4">
    <location>
        <begin position="102"/>
        <end position="120"/>
    </location>
</feature>
<comment type="caution">
    <text evidence="6">The sequence shown here is derived from an EMBL/GenBank/DDBJ whole genome shotgun (WGS) entry which is preliminary data.</text>
</comment>
<dbReference type="InterPro" id="IPR036890">
    <property type="entry name" value="HATPase_C_sf"/>
</dbReference>
<evidence type="ECO:0000256" key="4">
    <source>
        <dbReference type="SAM" id="Phobius"/>
    </source>
</evidence>
<dbReference type="RefSeq" id="WP_345393278.1">
    <property type="nucleotide sequence ID" value="NZ_BAABLA010000018.1"/>
</dbReference>
<gene>
    <name evidence="6" type="ORF">ACFQGD_18045</name>
</gene>
<protein>
    <submittedName>
        <fullName evidence="6">Sensor histidine kinase</fullName>
    </submittedName>
</protein>
<keyword evidence="4" id="KW-1133">Transmembrane helix</keyword>
<dbReference type="PANTHER" id="PTHR24421">
    <property type="entry name" value="NITRATE/NITRITE SENSOR PROTEIN NARX-RELATED"/>
    <property type="match status" value="1"/>
</dbReference>
<accession>A0ABW2C2G4</accession>
<keyword evidence="4" id="KW-0812">Transmembrane</keyword>
<evidence type="ECO:0000259" key="5">
    <source>
        <dbReference type="Pfam" id="PF07730"/>
    </source>
</evidence>
<keyword evidence="1" id="KW-0808">Transferase</keyword>
<name>A0ABW2C2G4_9PSEU</name>
<organism evidence="6 7">
    <name type="scientific">Haloechinothrix salitolerans</name>
    <dbReference type="NCBI Taxonomy" id="926830"/>
    <lineage>
        <taxon>Bacteria</taxon>
        <taxon>Bacillati</taxon>
        <taxon>Actinomycetota</taxon>
        <taxon>Actinomycetes</taxon>
        <taxon>Pseudonocardiales</taxon>
        <taxon>Pseudonocardiaceae</taxon>
        <taxon>Haloechinothrix</taxon>
    </lineage>
</organism>
<dbReference type="CDD" id="cd16917">
    <property type="entry name" value="HATPase_UhpB-NarQ-NarX-like"/>
    <property type="match status" value="1"/>
</dbReference>
<dbReference type="InterPro" id="IPR050482">
    <property type="entry name" value="Sensor_HK_TwoCompSys"/>
</dbReference>
<feature type="transmembrane region" description="Helical" evidence="4">
    <location>
        <begin position="157"/>
        <end position="176"/>
    </location>
</feature>
<dbReference type="Proteomes" id="UP001596337">
    <property type="component" value="Unassembled WGS sequence"/>
</dbReference>
<keyword evidence="4" id="KW-0472">Membrane</keyword>
<dbReference type="Gene3D" id="1.20.5.1930">
    <property type="match status" value="1"/>
</dbReference>
<feature type="domain" description="Signal transduction histidine kinase subgroup 3 dimerisation and phosphoacceptor" evidence="5">
    <location>
        <begin position="197"/>
        <end position="263"/>
    </location>
</feature>